<feature type="compositionally biased region" description="Low complexity" evidence="1">
    <location>
        <begin position="94"/>
        <end position="103"/>
    </location>
</feature>
<protein>
    <submittedName>
        <fullName evidence="2">Uncharacterized protein</fullName>
    </submittedName>
</protein>
<dbReference type="AlphaFoldDB" id="A0A409XQW9"/>
<evidence type="ECO:0000313" key="2">
    <source>
        <dbReference type="EMBL" id="PPQ93118.1"/>
    </source>
</evidence>
<dbReference type="STRING" id="93625.A0A409XQW9"/>
<keyword evidence="3" id="KW-1185">Reference proteome</keyword>
<accession>A0A409XQW9</accession>
<dbReference type="Proteomes" id="UP000283269">
    <property type="component" value="Unassembled WGS sequence"/>
</dbReference>
<reference evidence="2 3" key="1">
    <citation type="journal article" date="2018" name="Evol. Lett.">
        <title>Horizontal gene cluster transfer increased hallucinogenic mushroom diversity.</title>
        <authorList>
            <person name="Reynolds H.T."/>
            <person name="Vijayakumar V."/>
            <person name="Gluck-Thaler E."/>
            <person name="Korotkin H.B."/>
            <person name="Matheny P.B."/>
            <person name="Slot J.C."/>
        </authorList>
    </citation>
    <scope>NUCLEOTIDE SEQUENCE [LARGE SCALE GENOMIC DNA]</scope>
    <source>
        <strain evidence="2 3">2631</strain>
    </source>
</reference>
<evidence type="ECO:0000313" key="3">
    <source>
        <dbReference type="Proteomes" id="UP000283269"/>
    </source>
</evidence>
<feature type="compositionally biased region" description="Basic and acidic residues" evidence="1">
    <location>
        <begin position="125"/>
        <end position="141"/>
    </location>
</feature>
<proteinExistence type="predicted"/>
<comment type="caution">
    <text evidence="2">The sequence shown here is derived from an EMBL/GenBank/DDBJ whole genome shotgun (WGS) entry which is preliminary data.</text>
</comment>
<organism evidence="2 3">
    <name type="scientific">Psilocybe cyanescens</name>
    <dbReference type="NCBI Taxonomy" id="93625"/>
    <lineage>
        <taxon>Eukaryota</taxon>
        <taxon>Fungi</taxon>
        <taxon>Dikarya</taxon>
        <taxon>Basidiomycota</taxon>
        <taxon>Agaricomycotina</taxon>
        <taxon>Agaricomycetes</taxon>
        <taxon>Agaricomycetidae</taxon>
        <taxon>Agaricales</taxon>
        <taxon>Agaricineae</taxon>
        <taxon>Strophariaceae</taxon>
        <taxon>Psilocybe</taxon>
    </lineage>
</organism>
<dbReference type="EMBL" id="NHYD01000848">
    <property type="protein sequence ID" value="PPQ93118.1"/>
    <property type="molecule type" value="Genomic_DNA"/>
</dbReference>
<gene>
    <name evidence="2" type="ORF">CVT25_003353</name>
</gene>
<sequence>MYTTFKASCPLSLFVINKHSTTNKTTTHRPIAPTINNHNTAHHHHHHHRAHPLHPAYDSYALRDGPLLFRGVVRVVCAGAESWDAVTPAQPVPVSVHGHSPSSIAPKTATSAAPRDTSFSSQEARPQDIEAQHPQHGDEGGARIHARSQMLCVHAHAAGGKGSFEIYVNPTHVTKISARLLVKKRLRVALDEVGWSAGGARTMEEVTNVMREKGGGLKEGLGQAKETTDENEKEKLWTTIGQGRKDSKEKQNKIRHKPIEYILDAHPRLKTPDSQSRMWPNYLDSVILLKPMSTAPASAFTSSFAFTSSNSNTYLFNSSSSATATVA</sequence>
<evidence type="ECO:0000256" key="1">
    <source>
        <dbReference type="SAM" id="MobiDB-lite"/>
    </source>
</evidence>
<dbReference type="InParanoid" id="A0A409XQW9"/>
<feature type="region of interest" description="Disordered" evidence="1">
    <location>
        <begin position="94"/>
        <end position="141"/>
    </location>
</feature>
<name>A0A409XQW9_PSICY</name>